<keyword evidence="1 2" id="KW-0597">Phosphoprotein</keyword>
<dbReference type="EMBL" id="JACNJD010000207">
    <property type="protein sequence ID" value="MBC8177400.1"/>
    <property type="molecule type" value="Genomic_DNA"/>
</dbReference>
<evidence type="ECO:0000256" key="2">
    <source>
        <dbReference type="PROSITE-ProRule" id="PRU00169"/>
    </source>
</evidence>
<evidence type="ECO:0000259" key="3">
    <source>
        <dbReference type="PROSITE" id="PS50110"/>
    </source>
</evidence>
<evidence type="ECO:0000313" key="4">
    <source>
        <dbReference type="EMBL" id="MBC8177400.1"/>
    </source>
</evidence>
<dbReference type="PROSITE" id="PS50110">
    <property type="entry name" value="RESPONSE_REGULATORY"/>
    <property type="match status" value="1"/>
</dbReference>
<name>A0A8J6MZN7_9DELT</name>
<reference evidence="4 5" key="1">
    <citation type="submission" date="2020-08" db="EMBL/GenBank/DDBJ databases">
        <title>Bridging the membrane lipid divide: bacteria of the FCB group superphylum have the potential to synthesize archaeal ether lipids.</title>
        <authorList>
            <person name="Villanueva L."/>
            <person name="Von Meijenfeldt F.A.B."/>
            <person name="Westbye A.B."/>
            <person name="Yadav S."/>
            <person name="Hopmans E.C."/>
            <person name="Dutilh B.E."/>
            <person name="Sinninghe Damste J.S."/>
        </authorList>
    </citation>
    <scope>NUCLEOTIDE SEQUENCE [LARGE SCALE GENOMIC DNA]</scope>
    <source>
        <strain evidence="4">NIOZ-UU27</strain>
    </source>
</reference>
<evidence type="ECO:0000256" key="1">
    <source>
        <dbReference type="ARBA" id="ARBA00022553"/>
    </source>
</evidence>
<gene>
    <name evidence="4" type="ORF">H8E19_08330</name>
</gene>
<sequence>MENILDGKRILIVDDEPDILETLVEILDMCLVDSAPNFETAKKFLNKNKYDLAILDIMGVRGYELLEIANEKDIPALMLTAHAVSPDNLVKSIKGGAQSYIPKDSISEIAVYITDILEPREKDGKGGPDWFEKLEPYFDSKFGEGWKEKDREFWDVYDRKFRAGKDEMEEML</sequence>
<feature type="domain" description="Response regulatory" evidence="3">
    <location>
        <begin position="9"/>
        <end position="118"/>
    </location>
</feature>
<dbReference type="AlphaFoldDB" id="A0A8J6MZN7"/>
<dbReference type="PANTHER" id="PTHR44591:SF3">
    <property type="entry name" value="RESPONSE REGULATORY DOMAIN-CONTAINING PROTEIN"/>
    <property type="match status" value="1"/>
</dbReference>
<dbReference type="GO" id="GO:0000160">
    <property type="term" value="P:phosphorelay signal transduction system"/>
    <property type="evidence" value="ECO:0007669"/>
    <property type="project" value="InterPro"/>
</dbReference>
<dbReference type="SMART" id="SM00448">
    <property type="entry name" value="REC"/>
    <property type="match status" value="1"/>
</dbReference>
<accession>A0A8J6MZN7</accession>
<protein>
    <submittedName>
        <fullName evidence="4">Response regulator</fullName>
    </submittedName>
</protein>
<feature type="modified residue" description="4-aspartylphosphate" evidence="2">
    <location>
        <position position="56"/>
    </location>
</feature>
<dbReference type="SUPFAM" id="SSF52172">
    <property type="entry name" value="CheY-like"/>
    <property type="match status" value="1"/>
</dbReference>
<proteinExistence type="predicted"/>
<dbReference type="InterPro" id="IPR050595">
    <property type="entry name" value="Bact_response_regulator"/>
</dbReference>
<dbReference type="InterPro" id="IPR011006">
    <property type="entry name" value="CheY-like_superfamily"/>
</dbReference>
<dbReference type="Pfam" id="PF00072">
    <property type="entry name" value="Response_reg"/>
    <property type="match status" value="1"/>
</dbReference>
<comment type="caution">
    <text evidence="4">The sequence shown here is derived from an EMBL/GenBank/DDBJ whole genome shotgun (WGS) entry which is preliminary data.</text>
</comment>
<dbReference type="CDD" id="cd00156">
    <property type="entry name" value="REC"/>
    <property type="match status" value="1"/>
</dbReference>
<dbReference type="Proteomes" id="UP000650524">
    <property type="component" value="Unassembled WGS sequence"/>
</dbReference>
<evidence type="ECO:0000313" key="5">
    <source>
        <dbReference type="Proteomes" id="UP000650524"/>
    </source>
</evidence>
<dbReference type="PANTHER" id="PTHR44591">
    <property type="entry name" value="STRESS RESPONSE REGULATOR PROTEIN 1"/>
    <property type="match status" value="1"/>
</dbReference>
<dbReference type="InterPro" id="IPR001789">
    <property type="entry name" value="Sig_transdc_resp-reg_receiver"/>
</dbReference>
<dbReference type="Gene3D" id="3.40.50.2300">
    <property type="match status" value="1"/>
</dbReference>
<organism evidence="4 5">
    <name type="scientific">Candidatus Desulfacyla euxinica</name>
    <dbReference type="NCBI Taxonomy" id="2841693"/>
    <lineage>
        <taxon>Bacteria</taxon>
        <taxon>Deltaproteobacteria</taxon>
        <taxon>Candidatus Desulfacyla</taxon>
    </lineage>
</organism>